<protein>
    <submittedName>
        <fullName evidence="1">Uncharacterized protein</fullName>
    </submittedName>
</protein>
<comment type="caution">
    <text evidence="1">The sequence shown here is derived from an EMBL/GenBank/DDBJ whole genome shotgun (WGS) entry which is preliminary data.</text>
</comment>
<reference evidence="1" key="1">
    <citation type="journal article" date="2021" name="Proc. Natl. Acad. Sci. U.S.A.">
        <title>Global biogeography of chemosynthetic symbionts reveals both localized and globally distributed symbiont groups. .</title>
        <authorList>
            <person name="Osvatic J.T."/>
            <person name="Wilkins L.G.E."/>
            <person name="Leibrecht L."/>
            <person name="Leray M."/>
            <person name="Zauner S."/>
            <person name="Polzin J."/>
            <person name="Camacho Y."/>
            <person name="Gros O."/>
            <person name="van Gils J.A."/>
            <person name="Eisen J.A."/>
            <person name="Petersen J.M."/>
            <person name="Yuen B."/>
        </authorList>
    </citation>
    <scope>NUCLEOTIDE SEQUENCE</scope>
    <source>
        <strain evidence="1">MAGclacostrist064TRANS</strain>
    </source>
</reference>
<gene>
    <name evidence="1" type="ORF">JAZ07_07690</name>
</gene>
<organism evidence="1 2">
    <name type="scientific">Candidatus Thiodiazotropha taylori</name>
    <dbReference type="NCBI Taxonomy" id="2792791"/>
    <lineage>
        <taxon>Bacteria</taxon>
        <taxon>Pseudomonadati</taxon>
        <taxon>Pseudomonadota</taxon>
        <taxon>Gammaproteobacteria</taxon>
        <taxon>Chromatiales</taxon>
        <taxon>Sedimenticolaceae</taxon>
        <taxon>Candidatus Thiodiazotropha</taxon>
    </lineage>
</organism>
<evidence type="ECO:0000313" key="1">
    <source>
        <dbReference type="EMBL" id="MCG7946214.1"/>
    </source>
</evidence>
<sequence length="275" mass="30752">MSKTVGRPTAEDLLIERIAASQDIADLNDIAKLYESRKVECFSPDFINKAWSCYEVTVQQGHAFNGTSVWSPHAFGEAFATAWARHLVASAIRLRGDSLGLSMPPIRPGIICMYHFPLYPLCMEVVVGKDILVLVHREFPWAKGANIANVHAPDVARRIFRHLRAGGSVIAMVDYKYDMTRGIDVDFIGLPAQLPRGIFDLSHRMGLSIGLVTGLDIAGMQLLYKGIARVQSDTSETLAQKVANEISAEIVRSPPEWLMWPNFSHLWPFDPWKDY</sequence>
<dbReference type="EMBL" id="JAEPCM010000262">
    <property type="protein sequence ID" value="MCG7946214.1"/>
    <property type="molecule type" value="Genomic_DNA"/>
</dbReference>
<accession>A0A9E4KBT0</accession>
<dbReference type="Proteomes" id="UP000886667">
    <property type="component" value="Unassembled WGS sequence"/>
</dbReference>
<evidence type="ECO:0000313" key="2">
    <source>
        <dbReference type="Proteomes" id="UP000886667"/>
    </source>
</evidence>
<name>A0A9E4KBT0_9GAMM</name>
<proteinExistence type="predicted"/>
<dbReference type="AlphaFoldDB" id="A0A9E4KBT0"/>